<proteinExistence type="predicted"/>
<feature type="domain" description="PspA-associated" evidence="1">
    <location>
        <begin position="1"/>
        <end position="92"/>
    </location>
</feature>
<dbReference type="Pfam" id="PF22743">
    <property type="entry name" value="PspAA"/>
    <property type="match status" value="1"/>
</dbReference>
<evidence type="ECO:0000313" key="2">
    <source>
        <dbReference type="EMBL" id="HEF64858.1"/>
    </source>
</evidence>
<organism evidence="2">
    <name type="scientific">Thermomicrobium roseum</name>
    <dbReference type="NCBI Taxonomy" id="500"/>
    <lineage>
        <taxon>Bacteria</taxon>
        <taxon>Pseudomonadati</taxon>
        <taxon>Thermomicrobiota</taxon>
        <taxon>Thermomicrobia</taxon>
        <taxon>Thermomicrobiales</taxon>
        <taxon>Thermomicrobiaceae</taxon>
        <taxon>Thermomicrobium</taxon>
    </lineage>
</organism>
<sequence>MIVRILTEGQYRVESSLYDQLNALDNAIVEAVAAGDEARFQSLLTELLDTVRRHGIPVSPDEFVESDVILPPPDTTLEEARHLFAGDGLLPG</sequence>
<dbReference type="AlphaFoldDB" id="A0A7C1XD75"/>
<comment type="caution">
    <text evidence="2">The sequence shown here is derived from an EMBL/GenBank/DDBJ whole genome shotgun (WGS) entry which is preliminary data.</text>
</comment>
<dbReference type="EMBL" id="DSJL01000009">
    <property type="protein sequence ID" value="HEF64858.1"/>
    <property type="molecule type" value="Genomic_DNA"/>
</dbReference>
<gene>
    <name evidence="2" type="ORF">ENP47_04575</name>
</gene>
<protein>
    <recommendedName>
        <fullName evidence="1">PspA-associated domain-containing protein</fullName>
    </recommendedName>
</protein>
<evidence type="ECO:0000259" key="1">
    <source>
        <dbReference type="Pfam" id="PF22743"/>
    </source>
</evidence>
<name>A0A7C1XD75_THERO</name>
<dbReference type="InterPro" id="IPR054437">
    <property type="entry name" value="PspA-assoc_dom"/>
</dbReference>
<reference evidence="2" key="1">
    <citation type="journal article" date="2020" name="mSystems">
        <title>Genome- and Community-Level Interaction Insights into Carbon Utilization and Element Cycling Functions of Hydrothermarchaeota in Hydrothermal Sediment.</title>
        <authorList>
            <person name="Zhou Z."/>
            <person name="Liu Y."/>
            <person name="Xu W."/>
            <person name="Pan J."/>
            <person name="Luo Z.H."/>
            <person name="Li M."/>
        </authorList>
    </citation>
    <scope>NUCLEOTIDE SEQUENCE [LARGE SCALE GENOMIC DNA]</scope>
    <source>
        <strain evidence="2">SpSt-222</strain>
    </source>
</reference>
<accession>A0A7C1XD75</accession>